<feature type="region of interest" description="Disordered" evidence="13">
    <location>
        <begin position="316"/>
        <end position="336"/>
    </location>
</feature>
<keyword evidence="4" id="KW-0479">Metal-binding</keyword>
<dbReference type="GO" id="GO:0008270">
    <property type="term" value="F:zinc ion binding"/>
    <property type="evidence" value="ECO:0007669"/>
    <property type="project" value="UniProtKB-KW"/>
</dbReference>
<dbReference type="GO" id="GO:0031519">
    <property type="term" value="C:PcG protein complex"/>
    <property type="evidence" value="ECO:0007669"/>
    <property type="project" value="TreeGrafter"/>
</dbReference>
<reference evidence="15" key="2">
    <citation type="submission" date="2025-09" db="UniProtKB">
        <authorList>
            <consortium name="Ensembl"/>
        </authorList>
    </citation>
    <scope>IDENTIFICATION</scope>
</reference>
<keyword evidence="9" id="KW-0238">DNA-binding</keyword>
<evidence type="ECO:0000256" key="5">
    <source>
        <dbReference type="ARBA" id="ARBA00022737"/>
    </source>
</evidence>
<keyword evidence="10" id="KW-0804">Transcription</keyword>
<evidence type="ECO:0000256" key="4">
    <source>
        <dbReference type="ARBA" id="ARBA00022723"/>
    </source>
</evidence>
<evidence type="ECO:0000256" key="11">
    <source>
        <dbReference type="ARBA" id="ARBA00023242"/>
    </source>
</evidence>
<evidence type="ECO:0000256" key="12">
    <source>
        <dbReference type="PROSITE-ProRule" id="PRU00042"/>
    </source>
</evidence>
<dbReference type="OrthoDB" id="6077919at2759"/>
<dbReference type="GO" id="GO:0000978">
    <property type="term" value="F:RNA polymerase II cis-regulatory region sequence-specific DNA binding"/>
    <property type="evidence" value="ECO:0007669"/>
    <property type="project" value="TreeGrafter"/>
</dbReference>
<keyword evidence="8" id="KW-0805">Transcription regulation</keyword>
<name>A0A8C5MD76_9ANUR</name>
<feature type="domain" description="C2H2-type" evidence="14">
    <location>
        <begin position="617"/>
        <end position="644"/>
    </location>
</feature>
<accession>A0A8C5MD76</accession>
<feature type="domain" description="C2H2-type" evidence="14">
    <location>
        <begin position="729"/>
        <end position="756"/>
    </location>
</feature>
<keyword evidence="11" id="KW-0539">Nucleus</keyword>
<dbReference type="FunFam" id="3.30.160.60:FF:002274">
    <property type="entry name" value="Zinc finger protein 432"/>
    <property type="match status" value="1"/>
</dbReference>
<sequence length="845" mass="93925">MCSLEWPGNPTRINPFTGTAALLYANICELQGCSSRHIVSLFIHVSGLSFLHLPDSTKMKVRNQMTERVLDLTVEIIFLLTGEDYIILKRLGEHKLPSSKPLLLEKGCIILGPHSQENERNNEQTILELSNQIIHLLTGEVPSNHEDVTVHSSKKQSDYVDEIHTVNQNIISEDQRPLHGIANCVKEEQLETGIKTKYLDTNDPPYKHVTDKEEEAIVICGKLPESDITNHTEHAQTEYPSTRINEEATSCAEGILTYADVYLPTEHTQTEYTPSAHIKEDPTSSVETNLMDSDICTTTDCMEVDCTISSSMVESDPCEEGSLSHKETHAGTAPTQIEYSSTSVKVESASCGEGNLTGSDICTAIEDTGIEFLPVSIKEELASCEDLSDTYIDTPAVHTQTGLSPHIKEESAMCLVQDLPDTDIHPTTEHIETKYSSINFKRETVSFEGGNLTDTDICSAMEDAVLEYSSIDIKEELASCDEGDFSDTDIHPTTKHKHIEYPSINIKEELASCEEVNDTDMDMESAYTGVYIKEECLSGDVFFRDNDTCTKNGNTDKCHLTYASPSCIPFPSFSSTVEQPSNHTGDKQFSCSECGKFFTTKSNMQAHHRVHTGEKKFSCSECGKYFTAKSSLSAHQRIHTGEKRFCCTVCGKRFTASSCLIAHKRIHTGEKPYACSICGRCFTTNSSLFTHQRTHTGEKPFSCSACGKSFTTNSGLVTHRRSHTGEKPFSCSECGKRFSKTSNLISHKRLHTGEKPFSCLECGKSFISKAYLIIHEKIHMQDKPFSCNICGRCFSQKSSVYRHQRTHANEKSDSLDDESSGQTSEVFTSVLPHILTSVVAYNYDQ</sequence>
<evidence type="ECO:0000256" key="1">
    <source>
        <dbReference type="ARBA" id="ARBA00003767"/>
    </source>
</evidence>
<evidence type="ECO:0000313" key="16">
    <source>
        <dbReference type="Proteomes" id="UP000694569"/>
    </source>
</evidence>
<keyword evidence="16" id="KW-1185">Reference proteome</keyword>
<feature type="domain" description="C2H2-type" evidence="14">
    <location>
        <begin position="645"/>
        <end position="672"/>
    </location>
</feature>
<dbReference type="GO" id="GO:0000981">
    <property type="term" value="F:DNA-binding transcription factor activity, RNA polymerase II-specific"/>
    <property type="evidence" value="ECO:0007669"/>
    <property type="project" value="TreeGrafter"/>
</dbReference>
<dbReference type="AlphaFoldDB" id="A0A8C5MD76"/>
<dbReference type="GO" id="GO:0000785">
    <property type="term" value="C:chromatin"/>
    <property type="evidence" value="ECO:0007669"/>
    <property type="project" value="TreeGrafter"/>
</dbReference>
<evidence type="ECO:0000256" key="10">
    <source>
        <dbReference type="ARBA" id="ARBA00023163"/>
    </source>
</evidence>
<dbReference type="SMART" id="SM00746">
    <property type="entry name" value="TRASH"/>
    <property type="match status" value="2"/>
</dbReference>
<keyword evidence="7" id="KW-0862">Zinc</keyword>
<dbReference type="Ensembl" id="ENSLLET00000011871.1">
    <property type="protein sequence ID" value="ENSLLEP00000011414.1"/>
    <property type="gene ID" value="ENSLLEG00000007260.1"/>
</dbReference>
<comment type="subcellular location">
    <subcellularLocation>
        <location evidence="2">Nucleus</location>
    </subcellularLocation>
</comment>
<dbReference type="GO" id="GO:0005667">
    <property type="term" value="C:transcription regulator complex"/>
    <property type="evidence" value="ECO:0007669"/>
    <property type="project" value="TreeGrafter"/>
</dbReference>
<dbReference type="PANTHER" id="PTHR14003:SF25">
    <property type="entry name" value="GASTRULA ZINC FINGER PROTEIN XLCGF57.1"/>
    <property type="match status" value="1"/>
</dbReference>
<evidence type="ECO:0000256" key="8">
    <source>
        <dbReference type="ARBA" id="ARBA00023015"/>
    </source>
</evidence>
<comment type="function">
    <text evidence="1">May be involved in transcriptional regulation.</text>
</comment>
<dbReference type="PROSITE" id="PS50157">
    <property type="entry name" value="ZINC_FINGER_C2H2_2"/>
    <property type="match status" value="8"/>
</dbReference>
<dbReference type="InterPro" id="IPR013087">
    <property type="entry name" value="Znf_C2H2_type"/>
</dbReference>
<evidence type="ECO:0000256" key="7">
    <source>
        <dbReference type="ARBA" id="ARBA00022833"/>
    </source>
</evidence>
<dbReference type="Pfam" id="PF00096">
    <property type="entry name" value="zf-C2H2"/>
    <property type="match status" value="7"/>
</dbReference>
<feature type="domain" description="C2H2-type" evidence="14">
    <location>
        <begin position="785"/>
        <end position="812"/>
    </location>
</feature>
<evidence type="ECO:0000256" key="2">
    <source>
        <dbReference type="ARBA" id="ARBA00004123"/>
    </source>
</evidence>
<dbReference type="InterPro" id="IPR011017">
    <property type="entry name" value="TRASH_dom"/>
</dbReference>
<evidence type="ECO:0000256" key="9">
    <source>
        <dbReference type="ARBA" id="ARBA00023125"/>
    </source>
</evidence>
<feature type="domain" description="C2H2-type" evidence="14">
    <location>
        <begin position="757"/>
        <end position="784"/>
    </location>
</feature>
<protein>
    <recommendedName>
        <fullName evidence="14">C2H2-type domain-containing protein</fullName>
    </recommendedName>
</protein>
<proteinExistence type="inferred from homology"/>
<evidence type="ECO:0000256" key="3">
    <source>
        <dbReference type="ARBA" id="ARBA00006991"/>
    </source>
</evidence>
<dbReference type="FunFam" id="3.30.160.60:FF:002343">
    <property type="entry name" value="Zinc finger protein 33A"/>
    <property type="match status" value="2"/>
</dbReference>
<dbReference type="FunFam" id="3.30.160.60:FF:000478">
    <property type="entry name" value="Zinc finger protein 133"/>
    <property type="match status" value="1"/>
</dbReference>
<evidence type="ECO:0000259" key="14">
    <source>
        <dbReference type="PROSITE" id="PS50157"/>
    </source>
</evidence>
<dbReference type="Gene3D" id="3.30.160.60">
    <property type="entry name" value="Classic Zinc Finger"/>
    <property type="match status" value="8"/>
</dbReference>
<evidence type="ECO:0000256" key="6">
    <source>
        <dbReference type="ARBA" id="ARBA00022771"/>
    </source>
</evidence>
<comment type="similarity">
    <text evidence="3">Belongs to the krueppel C2H2-type zinc-finger protein family.</text>
</comment>
<feature type="domain" description="C2H2-type" evidence="14">
    <location>
        <begin position="589"/>
        <end position="616"/>
    </location>
</feature>
<dbReference type="FunFam" id="3.30.160.60:FF:001954">
    <property type="entry name" value="Zinc finger protein 787"/>
    <property type="match status" value="1"/>
</dbReference>
<dbReference type="InterPro" id="IPR036236">
    <property type="entry name" value="Znf_C2H2_sf"/>
</dbReference>
<dbReference type="Proteomes" id="UP000694569">
    <property type="component" value="Unplaced"/>
</dbReference>
<dbReference type="SUPFAM" id="SSF57667">
    <property type="entry name" value="beta-beta-alpha zinc fingers"/>
    <property type="match status" value="4"/>
</dbReference>
<dbReference type="PROSITE" id="PS00028">
    <property type="entry name" value="ZINC_FINGER_C2H2_1"/>
    <property type="match status" value="8"/>
</dbReference>
<dbReference type="FunFam" id="3.30.160.60:FF:000303">
    <property type="entry name" value="Zinc finger protein 41"/>
    <property type="match status" value="1"/>
</dbReference>
<dbReference type="PANTHER" id="PTHR14003">
    <property type="entry name" value="TRANSCRIPTIONAL REPRESSOR PROTEIN YY"/>
    <property type="match status" value="1"/>
</dbReference>
<organism evidence="15 16">
    <name type="scientific">Leptobrachium leishanense</name>
    <name type="common">Leishan spiny toad</name>
    <dbReference type="NCBI Taxonomy" id="445787"/>
    <lineage>
        <taxon>Eukaryota</taxon>
        <taxon>Metazoa</taxon>
        <taxon>Chordata</taxon>
        <taxon>Craniata</taxon>
        <taxon>Vertebrata</taxon>
        <taxon>Euteleostomi</taxon>
        <taxon>Amphibia</taxon>
        <taxon>Batrachia</taxon>
        <taxon>Anura</taxon>
        <taxon>Pelobatoidea</taxon>
        <taxon>Megophryidae</taxon>
        <taxon>Leptobrachium</taxon>
    </lineage>
</organism>
<keyword evidence="5" id="KW-0677">Repeat</keyword>
<reference evidence="15" key="1">
    <citation type="submission" date="2025-08" db="UniProtKB">
        <authorList>
            <consortium name="Ensembl"/>
        </authorList>
    </citation>
    <scope>IDENTIFICATION</scope>
</reference>
<evidence type="ECO:0000256" key="13">
    <source>
        <dbReference type="SAM" id="MobiDB-lite"/>
    </source>
</evidence>
<evidence type="ECO:0000313" key="15">
    <source>
        <dbReference type="Ensembl" id="ENSLLEP00000011414.1"/>
    </source>
</evidence>
<feature type="domain" description="C2H2-type" evidence="14">
    <location>
        <begin position="673"/>
        <end position="700"/>
    </location>
</feature>
<feature type="domain" description="C2H2-type" evidence="14">
    <location>
        <begin position="701"/>
        <end position="728"/>
    </location>
</feature>
<keyword evidence="6 12" id="KW-0863">Zinc-finger</keyword>
<dbReference type="FunFam" id="3.30.160.60:FF:000902">
    <property type="entry name" value="Zinc finger protein 445"/>
    <property type="match status" value="1"/>
</dbReference>
<dbReference type="FunFam" id="3.30.160.60:FF:000358">
    <property type="entry name" value="zinc finger protein 24"/>
    <property type="match status" value="1"/>
</dbReference>
<dbReference type="SMART" id="SM00355">
    <property type="entry name" value="ZnF_C2H2"/>
    <property type="match status" value="8"/>
</dbReference>
<dbReference type="GeneTree" id="ENSGT01150000286918"/>